<dbReference type="InterPro" id="IPR036866">
    <property type="entry name" value="RibonucZ/Hydroxyglut_hydro"/>
</dbReference>
<keyword evidence="3" id="KW-1185">Reference proteome</keyword>
<reference evidence="3" key="1">
    <citation type="submission" date="2016-10" db="EMBL/GenBank/DDBJ databases">
        <authorList>
            <person name="Varghese N."/>
            <person name="Submissions S."/>
        </authorList>
    </citation>
    <scope>NUCLEOTIDE SEQUENCE [LARGE SCALE GENOMIC DNA]</scope>
    <source>
        <strain evidence="3">DSM 17465</strain>
    </source>
</reference>
<dbReference type="InterPro" id="IPR050114">
    <property type="entry name" value="UPF0173_UPF0282_UlaG_hydrolase"/>
</dbReference>
<organism evidence="2 3">
    <name type="scientific">Pseudovibrio denitrificans</name>
    <dbReference type="NCBI Taxonomy" id="258256"/>
    <lineage>
        <taxon>Bacteria</taxon>
        <taxon>Pseudomonadati</taxon>
        <taxon>Pseudomonadota</taxon>
        <taxon>Alphaproteobacteria</taxon>
        <taxon>Hyphomicrobiales</taxon>
        <taxon>Stappiaceae</taxon>
        <taxon>Pseudovibrio</taxon>
    </lineage>
</organism>
<dbReference type="PANTHER" id="PTHR43546">
    <property type="entry name" value="UPF0173 METAL-DEPENDENT HYDROLASE MJ1163-RELATED"/>
    <property type="match status" value="1"/>
</dbReference>
<dbReference type="Proteomes" id="UP000183371">
    <property type="component" value="Unassembled WGS sequence"/>
</dbReference>
<dbReference type="Pfam" id="PF13483">
    <property type="entry name" value="Lactamase_B_3"/>
    <property type="match status" value="1"/>
</dbReference>
<dbReference type="GO" id="GO:0016787">
    <property type="term" value="F:hydrolase activity"/>
    <property type="evidence" value="ECO:0007669"/>
    <property type="project" value="UniProtKB-KW"/>
</dbReference>
<evidence type="ECO:0000313" key="3">
    <source>
        <dbReference type="Proteomes" id="UP000183371"/>
    </source>
</evidence>
<protein>
    <submittedName>
        <fullName evidence="2">L-ascorbate metabolism protein UlaG, beta-lactamase superfamily</fullName>
    </submittedName>
</protein>
<name>A0A1I7DF92_9HYPH</name>
<dbReference type="InterPro" id="IPR006311">
    <property type="entry name" value="TAT_signal"/>
</dbReference>
<dbReference type="Gene3D" id="3.60.15.10">
    <property type="entry name" value="Ribonuclease Z/Hydroxyacylglutathione hydrolase-like"/>
    <property type="match status" value="1"/>
</dbReference>
<gene>
    <name evidence="2" type="ORF">SAMN05444141_108266</name>
</gene>
<evidence type="ECO:0000313" key="2">
    <source>
        <dbReference type="EMBL" id="SFU10266.1"/>
    </source>
</evidence>
<evidence type="ECO:0000256" key="1">
    <source>
        <dbReference type="ARBA" id="ARBA00022801"/>
    </source>
</evidence>
<dbReference type="EMBL" id="FPBD01000008">
    <property type="protein sequence ID" value="SFU10266.1"/>
    <property type="molecule type" value="Genomic_DNA"/>
</dbReference>
<dbReference type="PANTHER" id="PTHR43546:SF9">
    <property type="entry name" value="L-ASCORBATE-6-PHOSPHATE LACTONASE ULAG-RELATED"/>
    <property type="match status" value="1"/>
</dbReference>
<dbReference type="SUPFAM" id="SSF56281">
    <property type="entry name" value="Metallo-hydrolase/oxidoreductase"/>
    <property type="match status" value="1"/>
</dbReference>
<proteinExistence type="predicted"/>
<dbReference type="PROSITE" id="PS51318">
    <property type="entry name" value="TAT"/>
    <property type="match status" value="1"/>
</dbReference>
<dbReference type="AlphaFoldDB" id="A0A1I7DF92"/>
<accession>A0A1I7DF92</accession>
<keyword evidence="1" id="KW-0378">Hydrolase</keyword>
<sequence length="318" mass="34286">MLILEIGEMMNRRKFLGLSGTTALVSAVGLPVLAHAKAQSKASDETEVVLQIQWLGGATMLISFDGVTFLTDPAFGVGEQAIVMPNPNEMFDLAKGPNLKPQPRFGVLPAFDLGTVTATLISHSHPDHFDAAAEAQIASDMPMIATNRDKQELASKGFSNISVLPWGEQMVFPTKSGQITITAVEAKHSENPEILKVLGPGNGYFMEFEAGDYRKTLYWTGDTFPVNDVMASVQAFGEIDVLIPHAGGVGSTGALGKISMDAEDVVKMVDRLKPKSILPIHHSTFGLFLEPIWKLVQAMDGHASDLDLIAEGSHILYK</sequence>